<evidence type="ECO:0000256" key="1">
    <source>
        <dbReference type="ARBA" id="ARBA00009451"/>
    </source>
</evidence>
<organism evidence="11 12">
    <name type="scientific">Parvularcula bermudensis (strain ATCC BAA-594 / HTCC2503 / KCTC 12087)</name>
    <dbReference type="NCBI Taxonomy" id="314260"/>
    <lineage>
        <taxon>Bacteria</taxon>
        <taxon>Pseudomonadati</taxon>
        <taxon>Pseudomonadota</taxon>
        <taxon>Alphaproteobacteria</taxon>
        <taxon>Parvularculales</taxon>
        <taxon>Parvularculaceae</taxon>
        <taxon>Parvularcula</taxon>
    </lineage>
</organism>
<name>E0TDC3_PARBH</name>
<dbReference type="Proteomes" id="UP000001302">
    <property type="component" value="Chromosome"/>
</dbReference>
<dbReference type="KEGG" id="pbr:PB2503_09464"/>
<gene>
    <name evidence="7" type="primary">rplV</name>
    <name evidence="11" type="ordered locus">PB2503_09464</name>
</gene>
<evidence type="ECO:0000256" key="8">
    <source>
        <dbReference type="RuleBase" id="RU004005"/>
    </source>
</evidence>
<dbReference type="RefSeq" id="WP_013300920.1">
    <property type="nucleotide sequence ID" value="NC_014414.1"/>
</dbReference>
<dbReference type="eggNOG" id="COG0091">
    <property type="taxonomic scope" value="Bacteria"/>
</dbReference>
<comment type="subunit">
    <text evidence="7 9">Part of the 50S ribosomal subunit.</text>
</comment>
<dbReference type="GO" id="GO:0019843">
    <property type="term" value="F:rRNA binding"/>
    <property type="evidence" value="ECO:0007669"/>
    <property type="project" value="UniProtKB-UniRule"/>
</dbReference>
<dbReference type="STRING" id="314260.PB2503_09464"/>
<dbReference type="Gene3D" id="3.90.470.10">
    <property type="entry name" value="Ribosomal protein L22/L17"/>
    <property type="match status" value="1"/>
</dbReference>
<evidence type="ECO:0000313" key="12">
    <source>
        <dbReference type="Proteomes" id="UP000001302"/>
    </source>
</evidence>
<comment type="function">
    <text evidence="7 10">This protein binds specifically to 23S rRNA; its binding is stimulated by other ribosomal proteins, e.g., L4, L17, and L20. It is important during the early stages of 50S assembly. It makes multiple contacts with different domains of the 23S rRNA in the assembled 50S subunit and ribosome.</text>
</comment>
<dbReference type="Pfam" id="PF00237">
    <property type="entry name" value="Ribosomal_L22"/>
    <property type="match status" value="1"/>
</dbReference>
<dbReference type="GO" id="GO:0003735">
    <property type="term" value="F:structural constituent of ribosome"/>
    <property type="evidence" value="ECO:0007669"/>
    <property type="project" value="InterPro"/>
</dbReference>
<protein>
    <recommendedName>
        <fullName evidence="6 7">Large ribosomal subunit protein uL22</fullName>
    </recommendedName>
</protein>
<dbReference type="GO" id="GO:0022625">
    <property type="term" value="C:cytosolic large ribosomal subunit"/>
    <property type="evidence" value="ECO:0007669"/>
    <property type="project" value="TreeGrafter"/>
</dbReference>
<dbReference type="OrthoDB" id="9805969at2"/>
<dbReference type="AlphaFoldDB" id="E0TDC3"/>
<dbReference type="PANTHER" id="PTHR13501">
    <property type="entry name" value="CHLOROPLAST 50S RIBOSOMAL PROTEIN L22-RELATED"/>
    <property type="match status" value="1"/>
</dbReference>
<evidence type="ECO:0000256" key="3">
    <source>
        <dbReference type="ARBA" id="ARBA00022884"/>
    </source>
</evidence>
<dbReference type="InterPro" id="IPR001063">
    <property type="entry name" value="Ribosomal_uL22"/>
</dbReference>
<keyword evidence="2 7" id="KW-0699">rRNA-binding</keyword>
<keyword evidence="4 7" id="KW-0689">Ribosomal protein</keyword>
<keyword evidence="12" id="KW-1185">Reference proteome</keyword>
<keyword evidence="3 7" id="KW-0694">RNA-binding</keyword>
<dbReference type="InterPro" id="IPR005727">
    <property type="entry name" value="Ribosomal_uL22_bac/chlpt-type"/>
</dbReference>
<reference evidence="12" key="1">
    <citation type="submission" date="2010-08" db="EMBL/GenBank/DDBJ databases">
        <title>Genome sequence of Parvularcula bermudensis HTCC2503.</title>
        <authorList>
            <person name="Kang D.-M."/>
            <person name="Oh H.-M."/>
            <person name="Cho J.-C."/>
        </authorList>
    </citation>
    <scope>NUCLEOTIDE SEQUENCE [LARGE SCALE GENOMIC DNA]</scope>
    <source>
        <strain evidence="12">ATCC BAA-594 / HTCC2503 / KCTC 12087</strain>
    </source>
</reference>
<dbReference type="HOGENOM" id="CLU_083987_3_0_5"/>
<sequence>MAQSKNARRVAEDQAMAKGRMIKTSPQKLNLVAQMIRGKKVQRALDELEFSRKRVALDVRRVLQSAIANAEENHDLDVDSLIVDQAFVGKNMVLKRWHARARGRIGRIRKPFSEITIVVREVEEAA</sequence>
<dbReference type="GO" id="GO:0006412">
    <property type="term" value="P:translation"/>
    <property type="evidence" value="ECO:0007669"/>
    <property type="project" value="UniProtKB-UniRule"/>
</dbReference>
<comment type="function">
    <text evidence="7">The globular domain of the protein is located near the polypeptide exit tunnel on the outside of the subunit, while an extended beta-hairpin is found that lines the wall of the exit tunnel in the center of the 70S ribosome.</text>
</comment>
<dbReference type="CDD" id="cd00336">
    <property type="entry name" value="Ribosomal_L22"/>
    <property type="match status" value="1"/>
</dbReference>
<dbReference type="SUPFAM" id="SSF54843">
    <property type="entry name" value="Ribosomal protein L22"/>
    <property type="match status" value="1"/>
</dbReference>
<evidence type="ECO:0000256" key="6">
    <source>
        <dbReference type="ARBA" id="ARBA00035207"/>
    </source>
</evidence>
<dbReference type="NCBIfam" id="TIGR01044">
    <property type="entry name" value="rplV_bact"/>
    <property type="match status" value="1"/>
</dbReference>
<dbReference type="InterPro" id="IPR047867">
    <property type="entry name" value="Ribosomal_uL22_bac/org-type"/>
</dbReference>
<reference evidence="11 12" key="2">
    <citation type="journal article" date="2011" name="J. Bacteriol.">
        <title>Complete genome sequence of strain HTCC2503T of Parvularcula bermudensis, the type species of the order "Parvularculales" in the class Alphaproteobacteria.</title>
        <authorList>
            <person name="Oh H.M."/>
            <person name="Kang I."/>
            <person name="Vergin K.L."/>
            <person name="Kang D."/>
            <person name="Rhee K.H."/>
            <person name="Giovannoni S.J."/>
            <person name="Cho J.C."/>
        </authorList>
    </citation>
    <scope>NUCLEOTIDE SEQUENCE [LARGE SCALE GENOMIC DNA]</scope>
    <source>
        <strain evidence="12">ATCC BAA-594 / HTCC2503 / KCTC 12087</strain>
    </source>
</reference>
<dbReference type="PANTHER" id="PTHR13501:SF8">
    <property type="entry name" value="LARGE RIBOSOMAL SUBUNIT PROTEIN UL22M"/>
    <property type="match status" value="1"/>
</dbReference>
<evidence type="ECO:0000256" key="10">
    <source>
        <dbReference type="RuleBase" id="RU004008"/>
    </source>
</evidence>
<keyword evidence="5 7" id="KW-0687">Ribonucleoprotein</keyword>
<dbReference type="InterPro" id="IPR036394">
    <property type="entry name" value="Ribosomal_uL22_sf"/>
</dbReference>
<evidence type="ECO:0000313" key="11">
    <source>
        <dbReference type="EMBL" id="ADM09946.1"/>
    </source>
</evidence>
<proteinExistence type="inferred from homology"/>
<accession>E0TDC3</accession>
<evidence type="ECO:0000256" key="9">
    <source>
        <dbReference type="RuleBase" id="RU004006"/>
    </source>
</evidence>
<evidence type="ECO:0000256" key="2">
    <source>
        <dbReference type="ARBA" id="ARBA00022730"/>
    </source>
</evidence>
<evidence type="ECO:0000256" key="7">
    <source>
        <dbReference type="HAMAP-Rule" id="MF_01331"/>
    </source>
</evidence>
<comment type="similarity">
    <text evidence="1 7 8">Belongs to the universal ribosomal protein uL22 family.</text>
</comment>
<evidence type="ECO:0000256" key="5">
    <source>
        <dbReference type="ARBA" id="ARBA00023274"/>
    </source>
</evidence>
<dbReference type="HAMAP" id="MF_01331_B">
    <property type="entry name" value="Ribosomal_uL22_B"/>
    <property type="match status" value="1"/>
</dbReference>
<dbReference type="EMBL" id="CP002156">
    <property type="protein sequence ID" value="ADM09946.1"/>
    <property type="molecule type" value="Genomic_DNA"/>
</dbReference>
<evidence type="ECO:0000256" key="4">
    <source>
        <dbReference type="ARBA" id="ARBA00022980"/>
    </source>
</evidence>